<keyword evidence="3" id="KW-0648">Protein biosynthesis</keyword>
<dbReference type="PANTHER" id="PTHR43804">
    <property type="entry name" value="LD18447P"/>
    <property type="match status" value="1"/>
</dbReference>
<evidence type="ECO:0000256" key="3">
    <source>
        <dbReference type="ARBA" id="ARBA00022917"/>
    </source>
</evidence>
<evidence type="ECO:0000256" key="2">
    <source>
        <dbReference type="ARBA" id="ARBA00022481"/>
    </source>
</evidence>
<dbReference type="HOGENOM" id="CLU_036856_0_3_1"/>
<dbReference type="SUPFAM" id="SSF75620">
    <property type="entry name" value="Release factor"/>
    <property type="match status" value="1"/>
</dbReference>
<dbReference type="GO" id="GO:0005737">
    <property type="term" value="C:cytoplasm"/>
    <property type="evidence" value="ECO:0007669"/>
    <property type="project" value="UniProtKB-ARBA"/>
</dbReference>
<dbReference type="InterPro" id="IPR045853">
    <property type="entry name" value="Pep_chain_release_fac_I_sf"/>
</dbReference>
<evidence type="ECO:0000256" key="1">
    <source>
        <dbReference type="ARBA" id="ARBA00010835"/>
    </source>
</evidence>
<dbReference type="OMA" id="DHRVGFK"/>
<reference evidence="6" key="2">
    <citation type="submission" date="2025-08" db="UniProtKB">
        <authorList>
            <consortium name="Ensembl"/>
        </authorList>
    </citation>
    <scope>IDENTIFICATION</scope>
</reference>
<reference evidence="6" key="3">
    <citation type="submission" date="2025-09" db="UniProtKB">
        <authorList>
            <consortium name="Ensembl"/>
        </authorList>
    </citation>
    <scope>IDENTIFICATION</scope>
</reference>
<dbReference type="Gene3D" id="3.30.70.1660">
    <property type="match status" value="1"/>
</dbReference>
<evidence type="ECO:0000313" key="6">
    <source>
        <dbReference type="Ensembl" id="ENSCSAVP00000016318.1"/>
    </source>
</evidence>
<reference evidence="7" key="1">
    <citation type="submission" date="2003-08" db="EMBL/GenBank/DDBJ databases">
        <authorList>
            <person name="Birren B."/>
            <person name="Nusbaum C."/>
            <person name="Abebe A."/>
            <person name="Abouelleil A."/>
            <person name="Adekoya E."/>
            <person name="Ait-zahra M."/>
            <person name="Allen N."/>
            <person name="Allen T."/>
            <person name="An P."/>
            <person name="Anderson M."/>
            <person name="Anderson S."/>
            <person name="Arachchi H."/>
            <person name="Armbruster J."/>
            <person name="Bachantsang P."/>
            <person name="Baldwin J."/>
            <person name="Barry A."/>
            <person name="Bayul T."/>
            <person name="Blitshsteyn B."/>
            <person name="Bloom T."/>
            <person name="Blye J."/>
            <person name="Boguslavskiy L."/>
            <person name="Borowsky M."/>
            <person name="Boukhgalter B."/>
            <person name="Brunache A."/>
            <person name="Butler J."/>
            <person name="Calixte N."/>
            <person name="Calvo S."/>
            <person name="Camarata J."/>
            <person name="Campo K."/>
            <person name="Chang J."/>
            <person name="Cheshatsang Y."/>
            <person name="Citroen M."/>
            <person name="Collymore A."/>
            <person name="Considine T."/>
            <person name="Cook A."/>
            <person name="Cooke P."/>
            <person name="Corum B."/>
            <person name="Cuomo C."/>
            <person name="David R."/>
            <person name="Dawoe T."/>
            <person name="Degray S."/>
            <person name="Dodge S."/>
            <person name="Dooley K."/>
            <person name="Dorje P."/>
            <person name="Dorjee K."/>
            <person name="Dorris L."/>
            <person name="Duffey N."/>
            <person name="Dupes A."/>
            <person name="Elkins T."/>
            <person name="Engels R."/>
            <person name="Erickson J."/>
            <person name="Farina A."/>
            <person name="Faro S."/>
            <person name="Ferreira P."/>
            <person name="Fischer H."/>
            <person name="Fitzgerald M."/>
            <person name="Foley K."/>
            <person name="Gage D."/>
            <person name="Galagan J."/>
            <person name="Gearin G."/>
            <person name="Gnerre S."/>
            <person name="Gnirke A."/>
            <person name="Goyette A."/>
            <person name="Graham J."/>
            <person name="Grandbois E."/>
            <person name="Gyaltsen K."/>
            <person name="Hafez N."/>
            <person name="Hagopian D."/>
            <person name="Hagos B."/>
            <person name="Hall J."/>
            <person name="Hatcher B."/>
            <person name="Heller A."/>
            <person name="Higgins H."/>
            <person name="Honan T."/>
            <person name="Horn A."/>
            <person name="Houde N."/>
            <person name="Hughes L."/>
            <person name="Hulme W."/>
            <person name="Husby E."/>
            <person name="Iliev I."/>
            <person name="Jaffe D."/>
            <person name="Jones C."/>
            <person name="Kamal M."/>
            <person name="Kamat A."/>
            <person name="Kamvysselis M."/>
            <person name="Karlsson E."/>
            <person name="Kells C."/>
            <person name="Kieu A."/>
            <person name="Kisner P."/>
            <person name="Kodira C."/>
            <person name="Kulbokas E."/>
            <person name="Labutti K."/>
            <person name="Lama D."/>
            <person name="Landers T."/>
            <person name="Leger J."/>
            <person name="Levine S."/>
            <person name="Lewis D."/>
            <person name="Lewis T."/>
            <person name="Lindblad-toh K."/>
            <person name="Liu X."/>
            <person name="Lokyitsang T."/>
            <person name="Lokyitsang Y."/>
            <person name="Lucien O."/>
            <person name="Lui A."/>
            <person name="Ma L.J."/>
            <person name="Mabbitt R."/>
            <person name="Macdonald J."/>
            <person name="Maclean C."/>
            <person name="Major J."/>
            <person name="Manning J."/>
            <person name="Marabella R."/>
            <person name="Maru K."/>
            <person name="Matthews C."/>
            <person name="Mauceli E."/>
            <person name="Mccarthy M."/>
            <person name="Mcdonough S."/>
            <person name="Mcghee T."/>
            <person name="Meldrim J."/>
            <person name="Meneus L."/>
            <person name="Mesirov J."/>
            <person name="Mihalev A."/>
            <person name="Mihova T."/>
            <person name="Mikkelsen T."/>
            <person name="Mlenga V."/>
            <person name="Moru K."/>
            <person name="Mozes J."/>
            <person name="Mulrain L."/>
            <person name="Munson G."/>
            <person name="Naylor J."/>
            <person name="Newes C."/>
            <person name="Nguyen C."/>
            <person name="Nguyen N."/>
            <person name="Nguyen T."/>
            <person name="Nicol R."/>
            <person name="Nielsen C."/>
            <person name="Nizzari M."/>
            <person name="Norbu C."/>
            <person name="Norbu N."/>
            <person name="O'donnell P."/>
            <person name="Okoawo O."/>
            <person name="O'leary S."/>
            <person name="Omotosho B."/>
            <person name="O'neill K."/>
            <person name="Osman S."/>
            <person name="Parker S."/>
            <person name="Perrin D."/>
            <person name="Phunkhang P."/>
            <person name="Piqani B."/>
            <person name="Purcell S."/>
            <person name="Rachupka T."/>
            <person name="Ramasamy U."/>
            <person name="Rameau R."/>
            <person name="Ray V."/>
            <person name="Raymond C."/>
            <person name="Retta R."/>
            <person name="Richardson S."/>
            <person name="Rise C."/>
            <person name="Rodriguez J."/>
            <person name="Rogers J."/>
            <person name="Rogov P."/>
            <person name="Rutman M."/>
            <person name="Schupbach R."/>
            <person name="Seaman C."/>
            <person name="Settipalli S."/>
            <person name="Sharpe T."/>
            <person name="Sheridan J."/>
            <person name="Sherpa N."/>
            <person name="Shi J."/>
            <person name="Smirnov S."/>
            <person name="Smith C."/>
            <person name="Sougnez C."/>
            <person name="Spencer B."/>
            <person name="Stalker J."/>
            <person name="Stange-thomann N."/>
            <person name="Stavropoulos S."/>
            <person name="Stetson K."/>
            <person name="Stone C."/>
            <person name="Stone S."/>
            <person name="Stubbs M."/>
            <person name="Talamas J."/>
            <person name="Tchuinga P."/>
            <person name="Tenzing P."/>
            <person name="Tesfaye S."/>
            <person name="Theodore J."/>
            <person name="Thoulutsang Y."/>
            <person name="Topham K."/>
            <person name="Towey S."/>
            <person name="Tsamla T."/>
            <person name="Tsomo N."/>
            <person name="Vallee D."/>
            <person name="Vassiliev H."/>
            <person name="Venkataraman V."/>
            <person name="Vinson J."/>
            <person name="Vo A."/>
            <person name="Wade C."/>
            <person name="Wang S."/>
            <person name="Wangchuk T."/>
            <person name="Wangdi T."/>
            <person name="Whittaker C."/>
            <person name="Wilkinson J."/>
            <person name="Wu Y."/>
            <person name="Wyman D."/>
            <person name="Yadav S."/>
            <person name="Yang S."/>
            <person name="Yang X."/>
            <person name="Yeager S."/>
            <person name="Yee E."/>
            <person name="Young G."/>
            <person name="Zainoun J."/>
            <person name="Zembeck L."/>
            <person name="Zimmer A."/>
            <person name="Zody M."/>
            <person name="Lander E."/>
        </authorList>
    </citation>
    <scope>NUCLEOTIDE SEQUENCE [LARGE SCALE GENOMIC DNA]</scope>
</reference>
<dbReference type="GO" id="GO:0003747">
    <property type="term" value="F:translation release factor activity"/>
    <property type="evidence" value="ECO:0007669"/>
    <property type="project" value="InterPro"/>
</dbReference>
<dbReference type="InterPro" id="IPR005139">
    <property type="entry name" value="PCRF"/>
</dbReference>
<dbReference type="GeneTree" id="ENSGT00940000172260"/>
<evidence type="ECO:0000313" key="7">
    <source>
        <dbReference type="Proteomes" id="UP000007875"/>
    </source>
</evidence>
<proteinExistence type="inferred from homology"/>
<dbReference type="InParanoid" id="H2ZFF2"/>
<accession>H2ZFF2</accession>
<dbReference type="AlphaFoldDB" id="H2ZFF2"/>
<dbReference type="InterPro" id="IPR000352">
    <property type="entry name" value="Pep_chain_release_fac_I"/>
</dbReference>
<sequence>VSYCVQNRLVKHYKRLLLPALNSGNKLIHEIPKFTELTQIAQNVERLLEKINDRQEIENLLQESKDDPDMLKEVQEERINLDDEIADIKSSIIDSLIVEKDVVNNNGALLEVTPGIGGIEAALFAMDIFEMYQKFCHRLGFEFDVVECDVGENNALVKASVVISSGDGYAYSLFRHEAGIHRVQRVPKTEKAGRVHTSTASVAVFPRSAEELPPLQKKDLKITYGKASGAGGQHVNSTLSSAVVCHIPSGIIVKVEDTRYQKTNLERALNKLTHIIHTKAIKENQEKVNSARRKQTGSTERSDKIRTYNFHHSRITDHRIGFSVNGMDEFLKGGVVFENLLRKLEEHHADKERTAVMNA</sequence>
<dbReference type="InterPro" id="IPR050057">
    <property type="entry name" value="Prokaryotic/Mito_RF"/>
</dbReference>
<organism evidence="6 7">
    <name type="scientific">Ciona savignyi</name>
    <name type="common">Pacific transparent sea squirt</name>
    <dbReference type="NCBI Taxonomy" id="51511"/>
    <lineage>
        <taxon>Eukaryota</taxon>
        <taxon>Metazoa</taxon>
        <taxon>Chordata</taxon>
        <taxon>Tunicata</taxon>
        <taxon>Ascidiacea</taxon>
        <taxon>Phlebobranchia</taxon>
        <taxon>Cionidae</taxon>
        <taxon>Ciona</taxon>
    </lineage>
</organism>
<keyword evidence="2" id="KW-0488">Methylation</keyword>
<dbReference type="Gene3D" id="3.30.160.20">
    <property type="match status" value="1"/>
</dbReference>
<comment type="similarity">
    <text evidence="1">Belongs to the prokaryotic/mitochondrial release factor family.</text>
</comment>
<name>H2ZFF2_CIOSA</name>
<dbReference type="PANTHER" id="PTHR43804:SF7">
    <property type="entry name" value="LD18447P"/>
    <property type="match status" value="1"/>
</dbReference>
<evidence type="ECO:0000259" key="5">
    <source>
        <dbReference type="SMART" id="SM00937"/>
    </source>
</evidence>
<dbReference type="SMART" id="SM00937">
    <property type="entry name" value="PCRF"/>
    <property type="match status" value="1"/>
</dbReference>
<evidence type="ECO:0000256" key="4">
    <source>
        <dbReference type="SAM" id="Coils"/>
    </source>
</evidence>
<dbReference type="eggNOG" id="KOG2726">
    <property type="taxonomic scope" value="Eukaryota"/>
</dbReference>
<dbReference type="Ensembl" id="ENSCSAVT00000016499.1">
    <property type="protein sequence ID" value="ENSCSAVP00000016318.1"/>
    <property type="gene ID" value="ENSCSAVG00000009602.1"/>
</dbReference>
<dbReference type="STRING" id="51511.ENSCSAVP00000016318"/>
<dbReference type="Proteomes" id="UP000007875">
    <property type="component" value="Unassembled WGS sequence"/>
</dbReference>
<dbReference type="Pfam" id="PF03462">
    <property type="entry name" value="PCRF"/>
    <property type="match status" value="1"/>
</dbReference>
<dbReference type="Gene3D" id="6.10.140.1950">
    <property type="match status" value="1"/>
</dbReference>
<dbReference type="Pfam" id="PF00472">
    <property type="entry name" value="RF-1"/>
    <property type="match status" value="1"/>
</dbReference>
<keyword evidence="4" id="KW-0175">Coiled coil</keyword>
<keyword evidence="7" id="KW-1185">Reference proteome</keyword>
<protein>
    <recommendedName>
        <fullName evidence="5">Peptide chain release factor domain-containing protein</fullName>
    </recommendedName>
</protein>
<feature type="domain" description="Peptide chain release factor" evidence="5">
    <location>
        <begin position="59"/>
        <end position="177"/>
    </location>
</feature>
<feature type="coiled-coil region" evidence="4">
    <location>
        <begin position="34"/>
        <end position="91"/>
    </location>
</feature>